<feature type="transmembrane region" description="Helical" evidence="1">
    <location>
        <begin position="144"/>
        <end position="164"/>
    </location>
</feature>
<dbReference type="EC" id="3.4.23.43" evidence="3"/>
<organism evidence="3 4">
    <name type="scientific">Brachybacterium huguangmaarense</name>
    <dbReference type="NCBI Taxonomy" id="1652028"/>
    <lineage>
        <taxon>Bacteria</taxon>
        <taxon>Bacillati</taxon>
        <taxon>Actinomycetota</taxon>
        <taxon>Actinomycetes</taxon>
        <taxon>Micrococcales</taxon>
        <taxon>Dermabacteraceae</taxon>
        <taxon>Brachybacterium</taxon>
    </lineage>
</organism>
<dbReference type="InterPro" id="IPR000045">
    <property type="entry name" value="Prepilin_IV_endopep_pep"/>
</dbReference>
<keyword evidence="1" id="KW-0472">Membrane</keyword>
<feature type="transmembrane region" description="Helical" evidence="1">
    <location>
        <begin position="64"/>
        <end position="88"/>
    </location>
</feature>
<evidence type="ECO:0000256" key="1">
    <source>
        <dbReference type="SAM" id="Phobius"/>
    </source>
</evidence>
<keyword evidence="1" id="KW-1133">Transmembrane helix</keyword>
<dbReference type="GO" id="GO:0004190">
    <property type="term" value="F:aspartic-type endopeptidase activity"/>
    <property type="evidence" value="ECO:0007669"/>
    <property type="project" value="UniProtKB-EC"/>
</dbReference>
<feature type="transmembrane region" description="Helical" evidence="1">
    <location>
        <begin position="108"/>
        <end position="132"/>
    </location>
</feature>
<proteinExistence type="predicted"/>
<keyword evidence="4" id="KW-1185">Reference proteome</keyword>
<evidence type="ECO:0000313" key="3">
    <source>
        <dbReference type="EMBL" id="UYG16292.1"/>
    </source>
</evidence>
<dbReference type="Pfam" id="PF01478">
    <property type="entry name" value="Peptidase_A24"/>
    <property type="match status" value="1"/>
</dbReference>
<keyword evidence="3" id="KW-0378">Hydrolase</keyword>
<evidence type="ECO:0000313" key="4">
    <source>
        <dbReference type="Proteomes" id="UP001164305"/>
    </source>
</evidence>
<keyword evidence="1" id="KW-0812">Transmembrane</keyword>
<gene>
    <name evidence="3" type="ORF">BRM3_11840</name>
</gene>
<accession>A0ABY6FZJ7</accession>
<dbReference type="Proteomes" id="UP001164305">
    <property type="component" value="Chromosome"/>
</dbReference>
<dbReference type="RefSeq" id="WP_263593505.1">
    <property type="nucleotide sequence ID" value="NZ_CP107020.1"/>
</dbReference>
<sequence length="167" mass="16168">MAALPLLAVVALLVVYAPHAVALSVVDVREHRLPNRLVGSLTASVLLVLAATAALAAPARPAVLFAIAIGLVAALVGLAIAAVGPQLLGMGDAKTAPAALATSAALGWDVLVAALLGIAVVGGAVGIVLLAATRDASARFAYGPVLLSAPLLGLVGAPFVRAALGAG</sequence>
<evidence type="ECO:0000259" key="2">
    <source>
        <dbReference type="Pfam" id="PF01478"/>
    </source>
</evidence>
<feature type="domain" description="Prepilin type IV endopeptidase peptidase" evidence="2">
    <location>
        <begin position="16"/>
        <end position="127"/>
    </location>
</feature>
<reference evidence="3" key="1">
    <citation type="submission" date="2022-10" db="EMBL/GenBank/DDBJ databases">
        <title>Whole-Genome Sequencing of Brachybacterium huguangmaarense BRM-3, Isolated from Betula schmidtii.</title>
        <authorList>
            <person name="Haam D."/>
        </authorList>
    </citation>
    <scope>NUCLEOTIDE SEQUENCE</scope>
    <source>
        <strain evidence="3">BRM-3</strain>
    </source>
</reference>
<dbReference type="Gene3D" id="1.20.120.1220">
    <property type="match status" value="1"/>
</dbReference>
<protein>
    <submittedName>
        <fullName evidence="3">Prepilin peptidase</fullName>
        <ecNumber evidence="3">3.4.23.43</ecNumber>
    </submittedName>
</protein>
<feature type="transmembrane region" description="Helical" evidence="1">
    <location>
        <begin position="38"/>
        <end position="57"/>
    </location>
</feature>
<name>A0ABY6FZJ7_9MICO</name>
<dbReference type="EMBL" id="CP107020">
    <property type="protein sequence ID" value="UYG16292.1"/>
    <property type="molecule type" value="Genomic_DNA"/>
</dbReference>